<evidence type="ECO:0000256" key="12">
    <source>
        <dbReference type="ARBA" id="ARBA00061523"/>
    </source>
</evidence>
<dbReference type="SUPFAM" id="SSF52151">
    <property type="entry name" value="FabD/lysophospholipase-like"/>
    <property type="match status" value="1"/>
</dbReference>
<protein>
    <recommendedName>
        <fullName evidence="4">[acyl-carrier-protein] S-malonyltransferase</fullName>
        <ecNumber evidence="4">2.3.1.39</ecNumber>
    </recommendedName>
    <alternativeName>
        <fullName evidence="13">[Acyl-carrier-protein] malonyltransferase</fullName>
    </alternativeName>
</protein>
<evidence type="ECO:0000256" key="2">
    <source>
        <dbReference type="ARBA" id="ARBA00005194"/>
    </source>
</evidence>
<dbReference type="FunFam" id="3.30.70.250:FF:000005">
    <property type="entry name" value="Malonyl-CoA-acyl carrier protein transacylase, mitochondrial"/>
    <property type="match status" value="1"/>
</dbReference>
<dbReference type="Pfam" id="PF08669">
    <property type="entry name" value="GCV_T_C"/>
    <property type="match status" value="1"/>
</dbReference>
<dbReference type="InterPro" id="IPR029043">
    <property type="entry name" value="GcvT/YgfZ_C"/>
</dbReference>
<dbReference type="Gene3D" id="3.30.70.1400">
    <property type="entry name" value="Aminomethyltransferase beta-barrel domains"/>
    <property type="match status" value="1"/>
</dbReference>
<evidence type="ECO:0000256" key="6">
    <source>
        <dbReference type="ARBA" id="ARBA00022679"/>
    </source>
</evidence>
<evidence type="ECO:0000256" key="5">
    <source>
        <dbReference type="ARBA" id="ARBA00022516"/>
    </source>
</evidence>
<feature type="domain" description="Malonyl-CoA:ACP transacylase (MAT)" evidence="14">
    <location>
        <begin position="63"/>
        <end position="390"/>
    </location>
</feature>
<keyword evidence="6" id="KW-0808">Transferase</keyword>
<comment type="pathway">
    <text evidence="2">Lipid metabolism; fatty acid biosynthesis.</text>
</comment>
<accession>A0A7R9F3Y5</accession>
<dbReference type="UniPathway" id="UPA00094"/>
<keyword evidence="11" id="KW-0275">Fatty acid biosynthesis</keyword>
<dbReference type="PANTHER" id="PTHR47170">
    <property type="entry name" value="MALONYL-COA ACP TRANSACYLASE, ACP-BINDING"/>
    <property type="match status" value="1"/>
</dbReference>
<dbReference type="Gene3D" id="3.30.1360.120">
    <property type="entry name" value="Probable tRNA modification gtpase trme, domain 1"/>
    <property type="match status" value="1"/>
</dbReference>
<dbReference type="Gene3D" id="3.40.366.10">
    <property type="entry name" value="Malonyl-Coenzyme A Acyl Carrier Protein, domain 2"/>
    <property type="match status" value="1"/>
</dbReference>
<keyword evidence="9" id="KW-0443">Lipid metabolism</keyword>
<dbReference type="Pfam" id="PF01266">
    <property type="entry name" value="DAO"/>
    <property type="match status" value="1"/>
</dbReference>
<keyword evidence="8" id="KW-0809">Transit peptide</keyword>
<dbReference type="InterPro" id="IPR006076">
    <property type="entry name" value="FAD-dep_OxRdtase"/>
</dbReference>
<dbReference type="SUPFAM" id="SSF51905">
    <property type="entry name" value="FAD/NAD(P)-binding domain"/>
    <property type="match status" value="1"/>
</dbReference>
<dbReference type="Gene3D" id="2.40.30.110">
    <property type="entry name" value="Aminomethyltransferase beta-barrel domains"/>
    <property type="match status" value="1"/>
</dbReference>
<dbReference type="SUPFAM" id="SSF54373">
    <property type="entry name" value="FAD-linked reductases, C-terminal domain"/>
    <property type="match status" value="1"/>
</dbReference>
<dbReference type="Gene3D" id="3.30.9.10">
    <property type="entry name" value="D-Amino Acid Oxidase, subunit A, domain 2"/>
    <property type="match status" value="1"/>
</dbReference>
<sequence>MWTRVWNSERSSVQDELNSSVPNPDHDWATLPYPENAVPKVFRDQALRSVRPKVDPRETSIILFPGQGTQFVGMGQDLVKFPIARDLFEAASDILGYNLLKLCLKGPKEQLDRTEFCQPAVLVCSLAAVEKLKEERPSAVENCVATAGFSVGEISALVFAGALQFERAVRLVNVRAEAMQLASEVSPGGMMTVWYGPDSQLGYACLQAREWCRERGIEDPECAVANYLYPHCKVIAGHIEALKFIETNLAKFKLKRVRTLPVSGAFHSNLMKPAVPVFMKALRKANIDDPVISVHSNLDGKRYRNSDHIARQLPRQIWKPIKWEQTLHAIYERSVGERFPKTFECGPGQSLKSVLKMVNAKAWDSCTIKDGRPLSTSSAPAFLSSLETSSTLDNESLPEKTKVVICGGGVVGASVAYHLTQLGWGPHTVLLDQGRCGGGTTWHLSGLLGAFKPSLSQVKLAQYSIQLYKDMEAQGLDTGWKQCGSLCVARTKDRLTVFKRMKAQAVSWNIDCELVTPSEALDLCPLIAVSDLQGGLWIPGDGVADPYKICTALISEVKLAGVRVYENCAVHQVHNKDCKVTGVDTSRGSIECNFFVNCAGFWARQVGKMSEPFVKVPLHAVEHYYLHTKPIAGLDPMTPDCSTSRLLPEDWDHFHVLLEQMLLRVPALGSATLDQLCNGPEAFSPDCKWIVGESPEIQNYFVAAGMKTVGISAAGGVGKATADLIVNGCSPYDLHELDISRFLGLHNNRKFLRDRVREVPGMHYGLIYPFHEFETGRNIRMSPIYPKLRAAGAVFGQVMGYERPSWFDPKFNEVSDTRVDNGYHPYRIAYTKTFGQPPWFDYVRDEYSACREAIGLSDYSSFTKIDILSKGREVVDCLQYLCSNDVDIPLGGIIHTGMQNKLGGYENDCSLVRIAENHSYMMIAPTIQQTRCKVWIQKHLPADGSVTLSDVTSMYTAICIMGPFTRNLLSELTDTDLSPRSFPFFTFKELDVGLANGIRAMNLTHTGELGYVLYIPNELALHVYTQLIEAGKKYGIRHAGYYAMRAIRVERFYAFWGQDLDTTTTPLECGRSWRVKFDKGKHFIGQEALEKQRSEGVKRMYVQLVLNDHDPEFDTWPCGNEPIYKDGQYVGLTTTTAYGFTFKKQVCLGFVKNLDSEGQAQEVTTEFVLSGNYEVDIAGVRYSAKVNIHSPNLPTQYPDKERGAYLATREEQVAN</sequence>
<name>A0A7R9F3Y5_9NEOP</name>
<dbReference type="Pfam" id="PF16350">
    <property type="entry name" value="FAO_M"/>
    <property type="match status" value="1"/>
</dbReference>
<comment type="similarity">
    <text evidence="3">Belongs to the GcvT family.</text>
</comment>
<keyword evidence="7" id="KW-0276">Fatty acid metabolism</keyword>
<dbReference type="InterPro" id="IPR036188">
    <property type="entry name" value="FAD/NAD-bd_sf"/>
</dbReference>
<evidence type="ECO:0000259" key="14">
    <source>
        <dbReference type="SMART" id="SM00827"/>
    </source>
</evidence>
<dbReference type="InterPro" id="IPR014043">
    <property type="entry name" value="Acyl_transferase_dom"/>
</dbReference>
<reference evidence="15" key="1">
    <citation type="submission" date="2020-11" db="EMBL/GenBank/DDBJ databases">
        <authorList>
            <person name="Tran Van P."/>
        </authorList>
    </citation>
    <scope>NUCLEOTIDE SEQUENCE</scope>
</reference>
<dbReference type="EC" id="2.3.1.39" evidence="4"/>
<proteinExistence type="inferred from homology"/>
<dbReference type="InterPro" id="IPR027266">
    <property type="entry name" value="TrmE/GcvT-like"/>
</dbReference>
<evidence type="ECO:0000256" key="1">
    <source>
        <dbReference type="ARBA" id="ARBA00004173"/>
    </source>
</evidence>
<dbReference type="GO" id="GO:0006633">
    <property type="term" value="P:fatty acid biosynthetic process"/>
    <property type="evidence" value="ECO:0007669"/>
    <property type="project" value="UniProtKB-UniPathway"/>
</dbReference>
<dbReference type="Pfam" id="PF00698">
    <property type="entry name" value="Acyl_transf_1"/>
    <property type="match status" value="1"/>
</dbReference>
<evidence type="ECO:0000256" key="3">
    <source>
        <dbReference type="ARBA" id="ARBA00008609"/>
    </source>
</evidence>
<dbReference type="FunFam" id="2.40.30.110:FF:000004">
    <property type="entry name" value="Pyruvate dehydrogenase phosphatase regulatory subunit, mitochondrial"/>
    <property type="match status" value="1"/>
</dbReference>
<evidence type="ECO:0000256" key="4">
    <source>
        <dbReference type="ARBA" id="ARBA00013258"/>
    </source>
</evidence>
<keyword evidence="5" id="KW-0444">Lipid biosynthesis</keyword>
<dbReference type="SMART" id="SM00827">
    <property type="entry name" value="PKS_AT"/>
    <property type="match status" value="1"/>
</dbReference>
<dbReference type="GO" id="GO:0004314">
    <property type="term" value="F:[acyl-carrier-protein] S-malonyltransferase activity"/>
    <property type="evidence" value="ECO:0007669"/>
    <property type="project" value="UniProtKB-EC"/>
</dbReference>
<dbReference type="FunFam" id="3.30.70.1400:FF:000003">
    <property type="entry name" value="Pyruvate dehydrogenase phosphatase regulatory subunit"/>
    <property type="match status" value="1"/>
</dbReference>
<dbReference type="Gene3D" id="3.30.70.250">
    <property type="entry name" value="Malonyl-CoA ACP transacylase, ACP-binding"/>
    <property type="match status" value="1"/>
</dbReference>
<dbReference type="InterPro" id="IPR001227">
    <property type="entry name" value="Ac_transferase_dom_sf"/>
</dbReference>
<dbReference type="SUPFAM" id="SSF103025">
    <property type="entry name" value="Folate-binding domain"/>
    <property type="match status" value="1"/>
</dbReference>
<evidence type="ECO:0000256" key="9">
    <source>
        <dbReference type="ARBA" id="ARBA00023098"/>
    </source>
</evidence>
<dbReference type="Gene3D" id="3.50.50.60">
    <property type="entry name" value="FAD/NAD(P)-binding domain"/>
    <property type="match status" value="2"/>
</dbReference>
<evidence type="ECO:0000313" key="15">
    <source>
        <dbReference type="EMBL" id="CAD7446547.1"/>
    </source>
</evidence>
<dbReference type="InterPro" id="IPR016036">
    <property type="entry name" value="Malonyl_transacylase_ACP-bd"/>
</dbReference>
<dbReference type="InterPro" id="IPR013977">
    <property type="entry name" value="GcvT_C"/>
</dbReference>
<evidence type="ECO:0000256" key="8">
    <source>
        <dbReference type="ARBA" id="ARBA00022946"/>
    </source>
</evidence>
<dbReference type="InterPro" id="IPR016035">
    <property type="entry name" value="Acyl_Trfase/lysoPLipase"/>
</dbReference>
<keyword evidence="10" id="KW-0496">Mitochondrion</keyword>
<evidence type="ECO:0000256" key="10">
    <source>
        <dbReference type="ARBA" id="ARBA00023128"/>
    </source>
</evidence>
<comment type="similarity">
    <text evidence="12">Belongs to the type II malonyltransferase family.</text>
</comment>
<dbReference type="PANTHER" id="PTHR47170:SF2">
    <property type="entry name" value="MALONYL-COA:ACP TRANSACYLASE (MAT) DOMAIN-CONTAINING PROTEIN"/>
    <property type="match status" value="1"/>
</dbReference>
<dbReference type="Pfam" id="PF01571">
    <property type="entry name" value="GCV_T"/>
    <property type="match status" value="1"/>
</dbReference>
<evidence type="ECO:0000256" key="11">
    <source>
        <dbReference type="ARBA" id="ARBA00023160"/>
    </source>
</evidence>
<dbReference type="InterPro" id="IPR006222">
    <property type="entry name" value="GCVT_N"/>
</dbReference>
<dbReference type="InterPro" id="IPR052760">
    <property type="entry name" value="Mitochondrial_malonyltrans"/>
</dbReference>
<dbReference type="SUPFAM" id="SSF55048">
    <property type="entry name" value="Probable ACP-binding domain of malonyl-CoA ACP transacylase"/>
    <property type="match status" value="1"/>
</dbReference>
<dbReference type="EMBL" id="OD568086">
    <property type="protein sequence ID" value="CAD7446547.1"/>
    <property type="molecule type" value="Genomic_DNA"/>
</dbReference>
<dbReference type="GO" id="GO:0005739">
    <property type="term" value="C:mitochondrion"/>
    <property type="evidence" value="ECO:0007669"/>
    <property type="project" value="UniProtKB-SubCell"/>
</dbReference>
<comment type="subcellular location">
    <subcellularLocation>
        <location evidence="1">Mitochondrion</location>
    </subcellularLocation>
</comment>
<organism evidence="15">
    <name type="scientific">Timema bartmani</name>
    <dbReference type="NCBI Taxonomy" id="61472"/>
    <lineage>
        <taxon>Eukaryota</taxon>
        <taxon>Metazoa</taxon>
        <taxon>Ecdysozoa</taxon>
        <taxon>Arthropoda</taxon>
        <taxon>Hexapoda</taxon>
        <taxon>Insecta</taxon>
        <taxon>Pterygota</taxon>
        <taxon>Neoptera</taxon>
        <taxon>Polyneoptera</taxon>
        <taxon>Phasmatodea</taxon>
        <taxon>Timematodea</taxon>
        <taxon>Timematoidea</taxon>
        <taxon>Timematidae</taxon>
        <taxon>Timema</taxon>
    </lineage>
</organism>
<dbReference type="SUPFAM" id="SSF101790">
    <property type="entry name" value="Aminomethyltransferase beta-barrel domain"/>
    <property type="match status" value="1"/>
</dbReference>
<evidence type="ECO:0000256" key="7">
    <source>
        <dbReference type="ARBA" id="ARBA00022832"/>
    </source>
</evidence>
<dbReference type="AlphaFoldDB" id="A0A7R9F3Y5"/>
<evidence type="ECO:0000256" key="13">
    <source>
        <dbReference type="ARBA" id="ARBA00077751"/>
    </source>
</evidence>
<gene>
    <name evidence="15" type="ORF">TBIB3V08_LOCUS8875</name>
</gene>
<dbReference type="InterPro" id="IPR032503">
    <property type="entry name" value="FAO_M"/>
</dbReference>